<proteinExistence type="predicted"/>
<keyword evidence="3" id="KW-1185">Reference proteome</keyword>
<dbReference type="AlphaFoldDB" id="A0A2K2D5E9"/>
<organism evidence="1">
    <name type="scientific">Brachypodium distachyon</name>
    <name type="common">Purple false brome</name>
    <name type="synonym">Trachynia distachya</name>
    <dbReference type="NCBI Taxonomy" id="15368"/>
    <lineage>
        <taxon>Eukaryota</taxon>
        <taxon>Viridiplantae</taxon>
        <taxon>Streptophyta</taxon>
        <taxon>Embryophyta</taxon>
        <taxon>Tracheophyta</taxon>
        <taxon>Spermatophyta</taxon>
        <taxon>Magnoliopsida</taxon>
        <taxon>Liliopsida</taxon>
        <taxon>Poales</taxon>
        <taxon>Poaceae</taxon>
        <taxon>BOP clade</taxon>
        <taxon>Pooideae</taxon>
        <taxon>Stipodae</taxon>
        <taxon>Brachypodieae</taxon>
        <taxon>Brachypodium</taxon>
    </lineage>
</organism>
<dbReference type="Proteomes" id="UP000008810">
    <property type="component" value="Chromosome 3"/>
</dbReference>
<dbReference type="InParanoid" id="A0A2K2D5E9"/>
<reference evidence="2" key="3">
    <citation type="submission" date="2018-08" db="UniProtKB">
        <authorList>
            <consortium name="EnsemblPlants"/>
        </authorList>
    </citation>
    <scope>IDENTIFICATION</scope>
    <source>
        <strain evidence="2">cv. Bd21</strain>
    </source>
</reference>
<dbReference type="Gramene" id="PNT69507">
    <property type="protein sequence ID" value="PNT69507"/>
    <property type="gene ID" value="BRADI_3g56655v3"/>
</dbReference>
<accession>A0A2K2D5E9</accession>
<sequence length="123" mass="13938">MLALDGYRLAVVDVRCDQQGSGELWWRNVRDERGVRRPEASAVDETPHGLVFEFCEAGGPRRLLCYLVLLCFWHLGLRLIGGVGCNDICGRWPCCFDLSVRLGWPVLGLVNTFFLSMHRDAEI</sequence>
<reference evidence="1" key="2">
    <citation type="submission" date="2017-06" db="EMBL/GenBank/DDBJ databases">
        <title>WGS assembly of Brachypodium distachyon.</title>
        <authorList>
            <consortium name="The International Brachypodium Initiative"/>
            <person name="Lucas S."/>
            <person name="Harmon-Smith M."/>
            <person name="Lail K."/>
            <person name="Tice H."/>
            <person name="Grimwood J."/>
            <person name="Bruce D."/>
            <person name="Barry K."/>
            <person name="Shu S."/>
            <person name="Lindquist E."/>
            <person name="Wang M."/>
            <person name="Pitluck S."/>
            <person name="Vogel J.P."/>
            <person name="Garvin D.F."/>
            <person name="Mockler T.C."/>
            <person name="Schmutz J."/>
            <person name="Rokhsar D."/>
            <person name="Bevan M.W."/>
        </authorList>
    </citation>
    <scope>NUCLEOTIDE SEQUENCE</scope>
    <source>
        <strain evidence="1">Bd21</strain>
    </source>
</reference>
<dbReference type="EMBL" id="CM000882">
    <property type="protein sequence ID" value="PNT69507.1"/>
    <property type="molecule type" value="Genomic_DNA"/>
</dbReference>
<dbReference type="EnsemblPlants" id="PNT69507">
    <property type="protein sequence ID" value="PNT69507"/>
    <property type="gene ID" value="BRADI_3g56655v3"/>
</dbReference>
<evidence type="ECO:0000313" key="1">
    <source>
        <dbReference type="EMBL" id="PNT69507.1"/>
    </source>
</evidence>
<gene>
    <name evidence="1" type="ORF">BRADI_3g56655v3</name>
</gene>
<evidence type="ECO:0000313" key="3">
    <source>
        <dbReference type="Proteomes" id="UP000008810"/>
    </source>
</evidence>
<protein>
    <submittedName>
        <fullName evidence="1 2">Uncharacterized protein</fullName>
    </submittedName>
</protein>
<evidence type="ECO:0000313" key="2">
    <source>
        <dbReference type="EnsemblPlants" id="PNT69507"/>
    </source>
</evidence>
<name>A0A2K2D5E9_BRADI</name>
<reference evidence="1 2" key="1">
    <citation type="journal article" date="2010" name="Nature">
        <title>Genome sequencing and analysis of the model grass Brachypodium distachyon.</title>
        <authorList>
            <consortium name="International Brachypodium Initiative"/>
        </authorList>
    </citation>
    <scope>NUCLEOTIDE SEQUENCE [LARGE SCALE GENOMIC DNA]</scope>
    <source>
        <strain evidence="1 2">Bd21</strain>
    </source>
</reference>